<evidence type="ECO:0000313" key="9">
    <source>
        <dbReference type="Proteomes" id="UP000013378"/>
    </source>
</evidence>
<dbReference type="Pfam" id="PF12698">
    <property type="entry name" value="ABC2_membrane_3"/>
    <property type="match status" value="1"/>
</dbReference>
<dbReference type="EMBL" id="ARZA01000196">
    <property type="protein sequence ID" value="EOD00223.1"/>
    <property type="molecule type" value="Genomic_DNA"/>
</dbReference>
<comment type="caution">
    <text evidence="8">The sequence shown here is derived from an EMBL/GenBank/DDBJ whole genome shotgun (WGS) entry which is preliminary data.</text>
</comment>
<dbReference type="eggNOG" id="COG1668">
    <property type="taxonomic scope" value="Bacteria"/>
</dbReference>
<comment type="subcellular location">
    <subcellularLocation>
        <location evidence="1">Cell membrane</location>
        <topology evidence="1">Multi-pass membrane protein</topology>
    </subcellularLocation>
</comment>
<dbReference type="PANTHER" id="PTHR30294:SF29">
    <property type="entry name" value="MULTIDRUG ABC TRANSPORTER PERMEASE YBHS-RELATED"/>
    <property type="match status" value="1"/>
</dbReference>
<accession>R1ASU5</accession>
<dbReference type="OrthoDB" id="1710957at2"/>
<dbReference type="RefSeq" id="WP_006314141.1">
    <property type="nucleotide sequence ID" value="NZ_ARZA01000196.1"/>
</dbReference>
<feature type="transmembrane region" description="Helical" evidence="6">
    <location>
        <begin position="295"/>
        <end position="314"/>
    </location>
</feature>
<evidence type="ECO:0000256" key="6">
    <source>
        <dbReference type="SAM" id="Phobius"/>
    </source>
</evidence>
<proteinExistence type="predicted"/>
<evidence type="ECO:0000256" key="1">
    <source>
        <dbReference type="ARBA" id="ARBA00004651"/>
    </source>
</evidence>
<dbReference type="GO" id="GO:0140359">
    <property type="term" value="F:ABC-type transporter activity"/>
    <property type="evidence" value="ECO:0007669"/>
    <property type="project" value="InterPro"/>
</dbReference>
<keyword evidence="2" id="KW-1003">Cell membrane</keyword>
<keyword evidence="3 6" id="KW-0812">Transmembrane</keyword>
<name>R1ASU5_9FIRM</name>
<dbReference type="STRING" id="1304284.L21TH_1697"/>
<dbReference type="AlphaFoldDB" id="R1ASU5"/>
<evidence type="ECO:0000256" key="4">
    <source>
        <dbReference type="ARBA" id="ARBA00022989"/>
    </source>
</evidence>
<keyword evidence="4 6" id="KW-1133">Transmembrane helix</keyword>
<keyword evidence="9" id="KW-1185">Reference proteome</keyword>
<dbReference type="PANTHER" id="PTHR30294">
    <property type="entry name" value="MEMBRANE COMPONENT OF ABC TRANSPORTER YHHJ-RELATED"/>
    <property type="match status" value="1"/>
</dbReference>
<reference evidence="8 9" key="1">
    <citation type="journal article" date="2015" name="Geomicrobiol. J.">
        <title>Caldisalinibacter kiritimatiensis gen. nov., sp. nov., a moderately thermohalophilic thiosulfate-reducing bacterium from a hypersaline microbial mat.</title>
        <authorList>
            <person name="Ben Hania W."/>
            <person name="Joseph M."/>
            <person name="Fiebig A."/>
            <person name="Bunk B."/>
            <person name="Klenk H.-P."/>
            <person name="Fardeau M.-L."/>
            <person name="Spring S."/>
        </authorList>
    </citation>
    <scope>NUCLEOTIDE SEQUENCE [LARGE SCALE GENOMIC DNA]</scope>
    <source>
        <strain evidence="8 9">L21-TH-D2</strain>
    </source>
</reference>
<evidence type="ECO:0000256" key="3">
    <source>
        <dbReference type="ARBA" id="ARBA00022692"/>
    </source>
</evidence>
<feature type="transmembrane region" description="Helical" evidence="6">
    <location>
        <begin position="326"/>
        <end position="346"/>
    </location>
</feature>
<evidence type="ECO:0000313" key="8">
    <source>
        <dbReference type="EMBL" id="EOD00223.1"/>
    </source>
</evidence>
<feature type="transmembrane region" description="Helical" evidence="6">
    <location>
        <begin position="20"/>
        <end position="40"/>
    </location>
</feature>
<feature type="transmembrane region" description="Helical" evidence="6">
    <location>
        <begin position="238"/>
        <end position="263"/>
    </location>
</feature>
<keyword evidence="5 6" id="KW-0472">Membrane</keyword>
<dbReference type="GO" id="GO:0005886">
    <property type="term" value="C:plasma membrane"/>
    <property type="evidence" value="ECO:0007669"/>
    <property type="project" value="UniProtKB-SubCell"/>
</dbReference>
<feature type="domain" description="ABC-2 type transporter transmembrane" evidence="7">
    <location>
        <begin position="22"/>
        <end position="341"/>
    </location>
</feature>
<dbReference type="InterPro" id="IPR013525">
    <property type="entry name" value="ABC2_TM"/>
</dbReference>
<gene>
    <name evidence="8" type="ORF">L21TH_1697</name>
</gene>
<feature type="transmembrane region" description="Helical" evidence="6">
    <location>
        <begin position="270"/>
        <end position="289"/>
    </location>
</feature>
<dbReference type="Proteomes" id="UP000013378">
    <property type="component" value="Unassembled WGS sequence"/>
</dbReference>
<sequence>MLNRFLGLVKKDIITGFRNYYFLMVIIVALLFVGIIQFVIPEDTSIKPSVYYYIDYEGEMKAYLQEMIGQSEEEHDKIYKANSREEIIDNMKKSTNSIGMVITAKQGKPSIEFILQGYENEQVKNALLLSMRDEINSVFNEEIEIDVVKLKQGLNVEKIPTNKNVLPLFVLTEPVMLGFILIAALIFMEKDEGTIKAYIVTPGRLPEYLASKITLMLILGIISVLISTILVVGFDADYVSLLIIVILGGIFASSLGLIVASFFKNLSQAMIWIIAITLVLSIPTVSYFFPSFAPWFFTILPTYPLMFAIREAIFQTGNSSIIYSTALYLLVVSIITYGISILTYRLHLARD</sequence>
<feature type="transmembrane region" description="Helical" evidence="6">
    <location>
        <begin position="209"/>
        <end position="232"/>
    </location>
</feature>
<organism evidence="8 9">
    <name type="scientific">Caldisalinibacter kiritimatiensis</name>
    <dbReference type="NCBI Taxonomy" id="1304284"/>
    <lineage>
        <taxon>Bacteria</taxon>
        <taxon>Bacillati</taxon>
        <taxon>Bacillota</taxon>
        <taxon>Tissierellia</taxon>
        <taxon>Tissierellales</taxon>
        <taxon>Thermohalobacteraceae</taxon>
        <taxon>Caldisalinibacter</taxon>
    </lineage>
</organism>
<protein>
    <submittedName>
        <fullName evidence="8">ABC-2 type transporter</fullName>
    </submittedName>
</protein>
<evidence type="ECO:0000256" key="5">
    <source>
        <dbReference type="ARBA" id="ARBA00023136"/>
    </source>
</evidence>
<evidence type="ECO:0000259" key="7">
    <source>
        <dbReference type="Pfam" id="PF12698"/>
    </source>
</evidence>
<feature type="transmembrane region" description="Helical" evidence="6">
    <location>
        <begin position="165"/>
        <end position="188"/>
    </location>
</feature>
<dbReference type="InterPro" id="IPR051449">
    <property type="entry name" value="ABC-2_transporter_component"/>
</dbReference>
<evidence type="ECO:0000256" key="2">
    <source>
        <dbReference type="ARBA" id="ARBA00022475"/>
    </source>
</evidence>